<proteinExistence type="predicted"/>
<dbReference type="SUPFAM" id="SSF51726">
    <property type="entry name" value="UROD/MetE-like"/>
    <property type="match status" value="1"/>
</dbReference>
<gene>
    <name evidence="2" type="ordered locus">Acin_2442</name>
</gene>
<dbReference type="Gene3D" id="3.20.20.210">
    <property type="match status" value="1"/>
</dbReference>
<dbReference type="HOGENOM" id="CLU_058877_0_0_9"/>
<dbReference type="GO" id="GO:0003871">
    <property type="term" value="F:5-methyltetrahydropteroyltriglutamate-homocysteine S-methyltransferase activity"/>
    <property type="evidence" value="ECO:0007669"/>
    <property type="project" value="InterPro"/>
</dbReference>
<dbReference type="EMBL" id="CP003058">
    <property type="protein sequence ID" value="AEQ23634.1"/>
    <property type="molecule type" value="Genomic_DNA"/>
</dbReference>
<protein>
    <recommendedName>
        <fullName evidence="1">Cobalamin-independent methionine synthase MetE C-terminal/archaeal domain-containing protein</fullName>
    </recommendedName>
</protein>
<reference evidence="2 3" key="1">
    <citation type="journal article" date="2011" name="J. Bacteriol.">
        <title>Complete genome sequence of Acidaminococcus intestini RYC-MR95, a Gram-negative bacterium from the phylum Firmicutes.</title>
        <authorList>
            <person name="D'Auria G."/>
            <person name="Galan J.C."/>
            <person name="Rodriguez-Alcayna M."/>
            <person name="Moya A."/>
            <person name="Baquero F."/>
            <person name="Latorre A."/>
        </authorList>
    </citation>
    <scope>NUCLEOTIDE SEQUENCE [LARGE SCALE GENOMIC DNA]</scope>
    <source>
        <strain evidence="2 3">RyC-MR95</strain>
    </source>
</reference>
<dbReference type="InParanoid" id="G4Q7W4"/>
<dbReference type="AlphaFoldDB" id="G4Q7W4"/>
<name>G4Q7W4_ACIIR</name>
<dbReference type="GeneID" id="92879609"/>
<dbReference type="NCBIfam" id="NF005085">
    <property type="entry name" value="PRK06520.1"/>
    <property type="match status" value="1"/>
</dbReference>
<evidence type="ECO:0000313" key="3">
    <source>
        <dbReference type="Proteomes" id="UP000007093"/>
    </source>
</evidence>
<sequence length="372" mass="41761">MTATAPFRYDIVGSFLRPASLKAARKAFEEGTLSLEALSKAEDEAILDLVEKEKACGLKAVTDGEFRRRYWHLDFLAALDGVTEVHADHWSVAFKGAQPKASTIAITGKIDFTDHPFLNHFRFLKKAAGETLAKMTIPSPSMLHLIACVRTESYTPIERYRDEAVLFEDIAAAYQKAVLAFYDAGCRYLQLDDTSWGEFCDEDKREAYAKRGFDLDRIAKEYVKVLNKVLAVKPKDMVITMHICRGNFRSTWFSSGGYGPIAKTLFAHCLVDGFFLEYDTDRAGDFNPLHHIKDQKVVLGLVTSKSADLENSEAIKRRIKEASALVPLDQLALSPQCGFASTEEGNLLTEEDEWKKLTLIRSIAREVWPDAD</sequence>
<dbReference type="PANTHER" id="PTHR43844">
    <property type="entry name" value="METHIONINE SYNTHASE"/>
    <property type="match status" value="1"/>
</dbReference>
<evidence type="ECO:0000259" key="1">
    <source>
        <dbReference type="Pfam" id="PF01717"/>
    </source>
</evidence>
<feature type="domain" description="Cobalamin-independent methionine synthase MetE C-terminal/archaeal" evidence="1">
    <location>
        <begin position="12"/>
        <end position="343"/>
    </location>
</feature>
<dbReference type="GO" id="GO:0008270">
    <property type="term" value="F:zinc ion binding"/>
    <property type="evidence" value="ECO:0007669"/>
    <property type="project" value="InterPro"/>
</dbReference>
<organism evidence="2 3">
    <name type="scientific">Acidaminococcus intestini (strain RyC-MR95)</name>
    <dbReference type="NCBI Taxonomy" id="568816"/>
    <lineage>
        <taxon>Bacteria</taxon>
        <taxon>Bacillati</taxon>
        <taxon>Bacillota</taxon>
        <taxon>Negativicutes</taxon>
        <taxon>Acidaminococcales</taxon>
        <taxon>Acidaminococcaceae</taxon>
        <taxon>Acidaminococcus</taxon>
    </lineage>
</organism>
<dbReference type="InterPro" id="IPR038071">
    <property type="entry name" value="UROD/MetE-like_sf"/>
</dbReference>
<dbReference type="Pfam" id="PF01717">
    <property type="entry name" value="Meth_synt_2"/>
    <property type="match status" value="1"/>
</dbReference>
<dbReference type="Proteomes" id="UP000007093">
    <property type="component" value="Chromosome"/>
</dbReference>
<dbReference type="eggNOG" id="COG0620">
    <property type="taxonomic scope" value="Bacteria"/>
</dbReference>
<dbReference type="CDD" id="cd03311">
    <property type="entry name" value="CIMS_C_terminal_like"/>
    <property type="match status" value="1"/>
</dbReference>
<dbReference type="RefSeq" id="WP_009015009.1">
    <property type="nucleotide sequence ID" value="NC_016077.1"/>
</dbReference>
<accession>G4Q7W4</accession>
<dbReference type="PANTHER" id="PTHR43844:SF1">
    <property type="entry name" value="METHIONINE SYNTHASE"/>
    <property type="match status" value="1"/>
</dbReference>
<dbReference type="PATRIC" id="fig|568816.4.peg.2370"/>
<dbReference type="STRING" id="568816.Acin_2442"/>
<dbReference type="KEGG" id="ain:Acin_2442"/>
<dbReference type="GO" id="GO:0009086">
    <property type="term" value="P:methionine biosynthetic process"/>
    <property type="evidence" value="ECO:0007669"/>
    <property type="project" value="InterPro"/>
</dbReference>
<keyword evidence="3" id="KW-1185">Reference proteome</keyword>
<evidence type="ECO:0000313" key="2">
    <source>
        <dbReference type="EMBL" id="AEQ23634.1"/>
    </source>
</evidence>
<dbReference type="InterPro" id="IPR002629">
    <property type="entry name" value="Met_Synth_C/arc"/>
</dbReference>
<dbReference type="FunCoup" id="G4Q7W4">
    <property type="interactions" value="21"/>
</dbReference>